<organism evidence="6 7">
    <name type="scientific">Streptomyces corchorusii</name>
    <name type="common">Streptomyces chibaensis</name>
    <dbReference type="NCBI Taxonomy" id="1903"/>
    <lineage>
        <taxon>Bacteria</taxon>
        <taxon>Bacillati</taxon>
        <taxon>Actinomycetota</taxon>
        <taxon>Actinomycetes</taxon>
        <taxon>Kitasatosporales</taxon>
        <taxon>Streptomycetaceae</taxon>
        <taxon>Streptomyces</taxon>
    </lineage>
</organism>
<evidence type="ECO:0000259" key="5">
    <source>
        <dbReference type="Pfam" id="PF13407"/>
    </source>
</evidence>
<evidence type="ECO:0000256" key="1">
    <source>
        <dbReference type="ARBA" id="ARBA00004196"/>
    </source>
</evidence>
<dbReference type="RefSeq" id="WP_059266689.1">
    <property type="nucleotide sequence ID" value="NZ_KQ948374.1"/>
</dbReference>
<comment type="caution">
    <text evidence="6">The sequence shown here is derived from an EMBL/GenBank/DDBJ whole genome shotgun (WGS) entry which is preliminary data.</text>
</comment>
<dbReference type="PANTHER" id="PTHR46847:SF1">
    <property type="entry name" value="D-ALLOSE-BINDING PERIPLASMIC PROTEIN-RELATED"/>
    <property type="match status" value="1"/>
</dbReference>
<keyword evidence="3 4" id="KW-0732">Signal</keyword>
<evidence type="ECO:0000313" key="7">
    <source>
        <dbReference type="Proteomes" id="UP000053398"/>
    </source>
</evidence>
<dbReference type="InterPro" id="IPR028082">
    <property type="entry name" value="Peripla_BP_I"/>
</dbReference>
<sequence>MKVKRLRPLAVLSVTVTVLAGCSTMSGNASSASARKAKGITEVRIGFAQRQLDAPYFAAMVDVAEKKAKKEGFRLEVQNANGDAVTQLNQAQTMVAQNVDVLVVDSMSPRTQKVQLQDLAGEVPLVFLDTGIEGVGVTSVSSDNYAIGKLSGQLAAHRFGRGKTISVAILNGGPDDEVVGPDRRKGFLDGLRAGGVTYEIVADTPALYSQDAAVPATESVLAAHHHVDLILGLNDSMTLGALQVLRDQGNTRTLVAAAADGQKEALREIRRGGCTGQYVSTGLNSPALAAGRAFDIAVRIATGKAAPRSFGKQQYTKAAGIDCHNVDEFWDPDAVF</sequence>
<evidence type="ECO:0000256" key="3">
    <source>
        <dbReference type="ARBA" id="ARBA00022729"/>
    </source>
</evidence>
<dbReference type="AlphaFoldDB" id="A0A124HJF3"/>
<dbReference type="PANTHER" id="PTHR46847">
    <property type="entry name" value="D-ALLOSE-BINDING PERIPLASMIC PROTEIN-RELATED"/>
    <property type="match status" value="1"/>
</dbReference>
<dbReference type="SUPFAM" id="SSF53822">
    <property type="entry name" value="Periplasmic binding protein-like I"/>
    <property type="match status" value="1"/>
</dbReference>
<accession>A0A124HJF3</accession>
<feature type="signal peptide" evidence="4">
    <location>
        <begin position="1"/>
        <end position="20"/>
    </location>
</feature>
<feature type="domain" description="Periplasmic binding protein" evidence="5">
    <location>
        <begin position="45"/>
        <end position="304"/>
    </location>
</feature>
<dbReference type="PROSITE" id="PS51257">
    <property type="entry name" value="PROKAR_LIPOPROTEIN"/>
    <property type="match status" value="1"/>
</dbReference>
<gene>
    <name evidence="6" type="ORF">AQJ11_40110</name>
</gene>
<reference evidence="6 7" key="1">
    <citation type="submission" date="2015-10" db="EMBL/GenBank/DDBJ databases">
        <title>Draft genome sequence of Streptomyces corchorusii DSM 40340, type strain for the species Streptomyces corchorusii.</title>
        <authorList>
            <person name="Ruckert C."/>
            <person name="Winkler A."/>
            <person name="Kalinowski J."/>
            <person name="Kampfer P."/>
            <person name="Glaeser S."/>
        </authorList>
    </citation>
    <scope>NUCLEOTIDE SEQUENCE [LARGE SCALE GENOMIC DNA]</scope>
    <source>
        <strain evidence="6 7">DSM 40340</strain>
    </source>
</reference>
<keyword evidence="7" id="KW-1185">Reference proteome</keyword>
<name>A0A124HJF3_STRCK</name>
<evidence type="ECO:0000256" key="4">
    <source>
        <dbReference type="SAM" id="SignalP"/>
    </source>
</evidence>
<dbReference type="InterPro" id="IPR025997">
    <property type="entry name" value="SBP_2_dom"/>
</dbReference>
<dbReference type="Pfam" id="PF13407">
    <property type="entry name" value="Peripla_BP_4"/>
    <property type="match status" value="1"/>
</dbReference>
<dbReference type="GO" id="GO:0030313">
    <property type="term" value="C:cell envelope"/>
    <property type="evidence" value="ECO:0007669"/>
    <property type="project" value="UniProtKB-SubCell"/>
</dbReference>
<evidence type="ECO:0000256" key="2">
    <source>
        <dbReference type="ARBA" id="ARBA00007639"/>
    </source>
</evidence>
<feature type="chain" id="PRO_5039508940" description="Periplasmic binding protein domain-containing protein" evidence="4">
    <location>
        <begin position="21"/>
        <end position="336"/>
    </location>
</feature>
<dbReference type="Gene3D" id="3.40.50.2300">
    <property type="match status" value="2"/>
</dbReference>
<proteinExistence type="inferred from homology"/>
<evidence type="ECO:0000313" key="6">
    <source>
        <dbReference type="EMBL" id="KUN16303.1"/>
    </source>
</evidence>
<comment type="subcellular location">
    <subcellularLocation>
        <location evidence="1">Cell envelope</location>
    </subcellularLocation>
</comment>
<dbReference type="Proteomes" id="UP000053398">
    <property type="component" value="Unassembled WGS sequence"/>
</dbReference>
<dbReference type="EMBL" id="LMWP01000057">
    <property type="protein sequence ID" value="KUN16303.1"/>
    <property type="molecule type" value="Genomic_DNA"/>
</dbReference>
<comment type="similarity">
    <text evidence="2">Belongs to the bacterial solute-binding protein 2 family.</text>
</comment>
<protein>
    <recommendedName>
        <fullName evidence="5">Periplasmic binding protein domain-containing protein</fullName>
    </recommendedName>
</protein>
<dbReference type="GO" id="GO:0030246">
    <property type="term" value="F:carbohydrate binding"/>
    <property type="evidence" value="ECO:0007669"/>
    <property type="project" value="UniProtKB-ARBA"/>
</dbReference>